<evidence type="ECO:0000313" key="3">
    <source>
        <dbReference type="Proteomes" id="UP000001409"/>
    </source>
</evidence>
<dbReference type="Proteomes" id="UP000001409">
    <property type="component" value="Chromosome"/>
</dbReference>
<keyword evidence="3" id="KW-1185">Reference proteome</keyword>
<organism evidence="2 3">
    <name type="scientific">Corynebacterium efficiens (strain DSM 44549 / YS-314 / AJ 12310 / JCM 11189 / NBRC 100395)</name>
    <dbReference type="NCBI Taxonomy" id="196164"/>
    <lineage>
        <taxon>Bacteria</taxon>
        <taxon>Bacillati</taxon>
        <taxon>Actinomycetota</taxon>
        <taxon>Actinomycetes</taxon>
        <taxon>Mycobacteriales</taxon>
        <taxon>Corynebacteriaceae</taxon>
        <taxon>Corynebacterium</taxon>
    </lineage>
</organism>
<dbReference type="HOGENOM" id="CLU_1347008_0_0_11"/>
<dbReference type="EMBL" id="BA000035">
    <property type="protein sequence ID" value="BAC18553.1"/>
    <property type="molecule type" value="Genomic_DNA"/>
</dbReference>
<reference evidence="2 3" key="1">
    <citation type="journal article" date="2003" name="Genome Res.">
        <title>Comparative complete genome sequence analysis of the amino acid replacements responsible for the thermostability of Corynebacterium efficiens.</title>
        <authorList>
            <person name="Nishio Y."/>
            <person name="Nakamura Y."/>
            <person name="Kawarabayasi Y."/>
            <person name="Usuda Y."/>
            <person name="Kimura E."/>
            <person name="Sugimoto S."/>
            <person name="Matsui K."/>
            <person name="Yamagishi A."/>
            <person name="Kikuchi H."/>
            <person name="Ikeo K."/>
            <person name="Gojobori T."/>
        </authorList>
    </citation>
    <scope>NUCLEOTIDE SEQUENCE [LARGE SCALE GENOMIC DNA]</scope>
    <source>
        <strain evidence="3">DSM 44549 / YS-314 / AJ 12310 / JCM 11189 / NBRC 100395</strain>
    </source>
</reference>
<sequence length="203" mass="21532">MVSSRESPPNLFSTARASTRATIASATTPAAGTAQTSERWWMPVAASPVAMSTVFRARGTVEIGFMAARTLRVSPLVMPPSRPPARLVVRYTPSSSRTISSWASEPRRRASSKPSPISTPLMAWIPMRAAASWASRRSSPEIWEPNPMGSPSTMTSTMPPRVSPDFLAASISVIMEASASLPKDRTGDSSIAVMSAKVGVGPS</sequence>
<proteinExistence type="predicted"/>
<dbReference type="AlphaFoldDB" id="Q8FT28"/>
<protein>
    <submittedName>
        <fullName evidence="2">Uncharacterized protein</fullName>
    </submittedName>
</protein>
<evidence type="ECO:0000256" key="1">
    <source>
        <dbReference type="SAM" id="MobiDB-lite"/>
    </source>
</evidence>
<accession>Q8FT28</accession>
<dbReference type="KEGG" id="cef:CE1742"/>
<name>Q8FT28_COREF</name>
<evidence type="ECO:0000313" key="2">
    <source>
        <dbReference type="EMBL" id="BAC18553.1"/>
    </source>
</evidence>
<feature type="region of interest" description="Disordered" evidence="1">
    <location>
        <begin position="138"/>
        <end position="157"/>
    </location>
</feature>